<dbReference type="AlphaFoldDB" id="A0A1E5L9E1"/>
<name>A0A1E5L9E1_9FIRM</name>
<evidence type="ECO:0008006" key="3">
    <source>
        <dbReference type="Google" id="ProtNLM"/>
    </source>
</evidence>
<accession>A0A1E5L9E1</accession>
<dbReference type="EMBL" id="MJAT01000001">
    <property type="protein sequence ID" value="OEH86760.1"/>
    <property type="molecule type" value="Genomic_DNA"/>
</dbReference>
<evidence type="ECO:0000313" key="2">
    <source>
        <dbReference type="Proteomes" id="UP000095255"/>
    </source>
</evidence>
<evidence type="ECO:0000313" key="1">
    <source>
        <dbReference type="EMBL" id="OEH86760.1"/>
    </source>
</evidence>
<organism evidence="1 2">
    <name type="scientific">Desulfuribacillus stibiiarsenatis</name>
    <dbReference type="NCBI Taxonomy" id="1390249"/>
    <lineage>
        <taxon>Bacteria</taxon>
        <taxon>Bacillati</taxon>
        <taxon>Bacillota</taxon>
        <taxon>Desulfuribacillia</taxon>
        <taxon>Desulfuribacillales</taxon>
        <taxon>Desulfuribacillaceae</taxon>
        <taxon>Desulfuribacillus</taxon>
    </lineage>
</organism>
<dbReference type="InterPro" id="IPR025906">
    <property type="entry name" value="YjfB_motility"/>
</dbReference>
<gene>
    <name evidence="1" type="ORF">BHU72_00350</name>
</gene>
<protein>
    <recommendedName>
        <fullName evidence="3">Motility protein</fullName>
    </recommendedName>
</protein>
<dbReference type="Pfam" id="PF14070">
    <property type="entry name" value="YjfB_motility"/>
    <property type="match status" value="1"/>
</dbReference>
<sequence>MDVSAMALSLSHMKLSQQGNVTMLKMAMDTAKGQTEDISQIVAQSMKSLDETTKAMEQSVFPYLGKNIDVYL</sequence>
<proteinExistence type="predicted"/>
<dbReference type="STRING" id="1390249.BHU72_00350"/>
<dbReference type="RefSeq" id="WP_069700637.1">
    <property type="nucleotide sequence ID" value="NZ_MJAT01000001.1"/>
</dbReference>
<dbReference type="Proteomes" id="UP000095255">
    <property type="component" value="Unassembled WGS sequence"/>
</dbReference>
<reference evidence="1 2" key="1">
    <citation type="submission" date="2016-09" db="EMBL/GenBank/DDBJ databases">
        <title>Desulfuribacillus arsenicus sp. nov., an obligately anaerobic, dissimilatory arsenic- and antimonate-reducing bacterium isolated from anoxic sediments.</title>
        <authorList>
            <person name="Abin C.A."/>
            <person name="Hollibaugh J.T."/>
        </authorList>
    </citation>
    <scope>NUCLEOTIDE SEQUENCE [LARGE SCALE GENOMIC DNA]</scope>
    <source>
        <strain evidence="1 2">MLFW-2</strain>
    </source>
</reference>
<dbReference type="OrthoDB" id="1924973at2"/>
<keyword evidence="2" id="KW-1185">Reference proteome</keyword>
<comment type="caution">
    <text evidence="1">The sequence shown here is derived from an EMBL/GenBank/DDBJ whole genome shotgun (WGS) entry which is preliminary data.</text>
</comment>